<dbReference type="Proteomes" id="UP000034164">
    <property type="component" value="Unassembled WGS sequence"/>
</dbReference>
<accession>A0A0G2JBF6</accession>
<dbReference type="VEuPathDB" id="FungiDB:EMCG_06924"/>
<dbReference type="AlphaFoldDB" id="A0A0G2JBF6"/>
<feature type="region of interest" description="Disordered" evidence="1">
    <location>
        <begin position="63"/>
        <end position="89"/>
    </location>
</feature>
<protein>
    <submittedName>
        <fullName evidence="2">Uncharacterized protein</fullName>
    </submittedName>
</protein>
<name>A0A0G2JBF6_9EURO</name>
<feature type="compositionally biased region" description="Basic residues" evidence="1">
    <location>
        <begin position="10"/>
        <end position="22"/>
    </location>
</feature>
<gene>
    <name evidence="2" type="ORF">EMCG_06924</name>
</gene>
<comment type="caution">
    <text evidence="2">The sequence shown here is derived from an EMBL/GenBank/DDBJ whole genome shotgun (WGS) entry which is preliminary data.</text>
</comment>
<proteinExistence type="predicted"/>
<sequence>MHAVTELRSRGKAGSKATKRKIWQGTERNAPGSCFGGERRELECSGACEEKIMKRPVQAELTGLRAAEEESGHGKHSKLRNADFPTDHV</sequence>
<dbReference type="EMBL" id="LCZI01000263">
    <property type="protein sequence ID" value="KKZ67396.1"/>
    <property type="molecule type" value="Genomic_DNA"/>
</dbReference>
<reference evidence="3" key="1">
    <citation type="journal article" date="2015" name="PLoS Genet.">
        <title>The dynamic genome and transcriptome of the human fungal pathogen Blastomyces and close relative Emmonsia.</title>
        <authorList>
            <person name="Munoz J.F."/>
            <person name="Gauthier G.M."/>
            <person name="Desjardins C.A."/>
            <person name="Gallo J.E."/>
            <person name="Holder J."/>
            <person name="Sullivan T.D."/>
            <person name="Marty A.J."/>
            <person name="Carmen J.C."/>
            <person name="Chen Z."/>
            <person name="Ding L."/>
            <person name="Gujja S."/>
            <person name="Magrini V."/>
            <person name="Misas E."/>
            <person name="Mitreva M."/>
            <person name="Priest M."/>
            <person name="Saif S."/>
            <person name="Whiston E.A."/>
            <person name="Young S."/>
            <person name="Zeng Q."/>
            <person name="Goldman W.E."/>
            <person name="Mardis E.R."/>
            <person name="Taylor J.W."/>
            <person name="McEwen J.G."/>
            <person name="Clay O.K."/>
            <person name="Klein B.S."/>
            <person name="Cuomo C.A."/>
        </authorList>
    </citation>
    <scope>NUCLEOTIDE SEQUENCE [LARGE SCALE GENOMIC DNA]</scope>
    <source>
        <strain evidence="3">UAMH 3008</strain>
    </source>
</reference>
<organism evidence="2 3">
    <name type="scientific">[Emmonsia] crescens</name>
    <dbReference type="NCBI Taxonomy" id="73230"/>
    <lineage>
        <taxon>Eukaryota</taxon>
        <taxon>Fungi</taxon>
        <taxon>Dikarya</taxon>
        <taxon>Ascomycota</taxon>
        <taxon>Pezizomycotina</taxon>
        <taxon>Eurotiomycetes</taxon>
        <taxon>Eurotiomycetidae</taxon>
        <taxon>Onygenales</taxon>
        <taxon>Ajellomycetaceae</taxon>
        <taxon>Emergomyces</taxon>
    </lineage>
</organism>
<evidence type="ECO:0000313" key="3">
    <source>
        <dbReference type="Proteomes" id="UP000034164"/>
    </source>
</evidence>
<feature type="region of interest" description="Disordered" evidence="1">
    <location>
        <begin position="1"/>
        <end position="36"/>
    </location>
</feature>
<dbReference type="OrthoDB" id="10484231at2759"/>
<evidence type="ECO:0000313" key="2">
    <source>
        <dbReference type="EMBL" id="KKZ67396.1"/>
    </source>
</evidence>
<evidence type="ECO:0000256" key="1">
    <source>
        <dbReference type="SAM" id="MobiDB-lite"/>
    </source>
</evidence>